<feature type="domain" description="Insertion element IS150 protein InsJ-like helix-turn-helix" evidence="1">
    <location>
        <begin position="12"/>
        <end position="50"/>
    </location>
</feature>
<dbReference type="OrthoDB" id="5571971at2"/>
<evidence type="ECO:0000313" key="2">
    <source>
        <dbReference type="EMBL" id="SEG02536.1"/>
    </source>
</evidence>
<organism evidence="2 3">
    <name type="scientific">Nitrosomonas ureae</name>
    <dbReference type="NCBI Taxonomy" id="44577"/>
    <lineage>
        <taxon>Bacteria</taxon>
        <taxon>Pseudomonadati</taxon>
        <taxon>Pseudomonadota</taxon>
        <taxon>Betaproteobacteria</taxon>
        <taxon>Nitrosomonadales</taxon>
        <taxon>Nitrosomonadaceae</taxon>
        <taxon>Nitrosomonas</taxon>
    </lineage>
</organism>
<dbReference type="SUPFAM" id="SSF48295">
    <property type="entry name" value="TrpR-like"/>
    <property type="match status" value="1"/>
</dbReference>
<gene>
    <name evidence="2" type="ORF">SAMN05216334_1213</name>
</gene>
<evidence type="ECO:0000313" key="3">
    <source>
        <dbReference type="Proteomes" id="UP000236753"/>
    </source>
</evidence>
<dbReference type="Pfam" id="PF13518">
    <property type="entry name" value="HTH_28"/>
    <property type="match status" value="1"/>
</dbReference>
<dbReference type="Gene3D" id="1.10.10.10">
    <property type="entry name" value="Winged helix-like DNA-binding domain superfamily/Winged helix DNA-binding domain"/>
    <property type="match status" value="1"/>
</dbReference>
<sequence length="93" mass="10566">MSKKPTQYSSEFKAKVALAAIRGDETIAQLAARYGIHPTQINSWRRQLIEQVAELFSRNSSASKENGQTTDDLHRVIGQLTVERDFLARKLDY</sequence>
<proteinExistence type="predicted"/>
<dbReference type="InterPro" id="IPR036388">
    <property type="entry name" value="WH-like_DNA-bd_sf"/>
</dbReference>
<name>A0A1H5WTP9_9PROT</name>
<dbReference type="GO" id="GO:0043565">
    <property type="term" value="F:sequence-specific DNA binding"/>
    <property type="evidence" value="ECO:0007669"/>
    <property type="project" value="InterPro"/>
</dbReference>
<accession>A0A1H5WTP9</accession>
<reference evidence="2 3" key="1">
    <citation type="submission" date="2016-10" db="EMBL/GenBank/DDBJ databases">
        <authorList>
            <person name="de Groot N.N."/>
        </authorList>
    </citation>
    <scope>NUCLEOTIDE SEQUENCE [LARGE SCALE GENOMIC DNA]</scope>
    <source>
        <strain evidence="2 3">Nm13</strain>
    </source>
</reference>
<dbReference type="AlphaFoldDB" id="A0A1H5WTP9"/>
<dbReference type="EMBL" id="FNUX01000021">
    <property type="protein sequence ID" value="SEG02536.1"/>
    <property type="molecule type" value="Genomic_DNA"/>
</dbReference>
<dbReference type="RefSeq" id="WP_103967070.1">
    <property type="nucleotide sequence ID" value="NZ_FNUX01000021.1"/>
</dbReference>
<evidence type="ECO:0000259" key="1">
    <source>
        <dbReference type="Pfam" id="PF13518"/>
    </source>
</evidence>
<protein>
    <submittedName>
        <fullName evidence="2">Transposase</fullName>
    </submittedName>
</protein>
<dbReference type="Proteomes" id="UP000236753">
    <property type="component" value="Unassembled WGS sequence"/>
</dbReference>
<dbReference type="InterPro" id="IPR055247">
    <property type="entry name" value="InsJ-like_HTH"/>
</dbReference>
<dbReference type="InterPro" id="IPR010921">
    <property type="entry name" value="Trp_repressor/repl_initiator"/>
</dbReference>